<name>A0A5M9WLR2_PAEAM</name>
<dbReference type="EMBL" id="RIAS01000001">
    <property type="protein sequence ID" value="KAA8782495.1"/>
    <property type="molecule type" value="Genomic_DNA"/>
</dbReference>
<dbReference type="RefSeq" id="WP_123062411.1">
    <property type="nucleotide sequence ID" value="NZ_RIAS01000001.1"/>
</dbReference>
<evidence type="ECO:0000313" key="1">
    <source>
        <dbReference type="EMBL" id="KAA8782495.1"/>
    </source>
</evidence>
<dbReference type="AlphaFoldDB" id="A0A5M9WLR2"/>
<reference evidence="1 2" key="1">
    <citation type="journal article" date="2019" name="J. Ind. Microbiol. Biotechnol.">
        <title>Paenibacillus amylolyticus 27C64 has a diverse set of carbohydrate-active enzymes and complete pectin deconstruction system.</title>
        <authorList>
            <person name="Keggi C."/>
            <person name="Doran-Peterson J."/>
        </authorList>
    </citation>
    <scope>NUCLEOTIDE SEQUENCE [LARGE SCALE GENOMIC DNA]</scope>
    <source>
        <strain evidence="1 2">27C64</strain>
    </source>
</reference>
<evidence type="ECO:0000313" key="2">
    <source>
        <dbReference type="Proteomes" id="UP000323664"/>
    </source>
</evidence>
<sequence>METSIEKLFSHISKTLPAISDSVNEISNYIQNNPKVDVKLINSIYKLTSGLKLRELETPDKDASKDIISLYRDYYDGITEIMDGVMKLISILQYQNDLELPEGAERFEGTDDEARIQIESAVNDLYDGSKKIVSVIDRAST</sequence>
<accession>A0A5M9WLR2</accession>
<organism evidence="1 2">
    <name type="scientific">Paenibacillus amylolyticus</name>
    <dbReference type="NCBI Taxonomy" id="1451"/>
    <lineage>
        <taxon>Bacteria</taxon>
        <taxon>Bacillati</taxon>
        <taxon>Bacillota</taxon>
        <taxon>Bacilli</taxon>
        <taxon>Bacillales</taxon>
        <taxon>Paenibacillaceae</taxon>
        <taxon>Paenibacillus</taxon>
    </lineage>
</organism>
<dbReference type="Proteomes" id="UP000323664">
    <property type="component" value="Unassembled WGS sequence"/>
</dbReference>
<comment type="caution">
    <text evidence="1">The sequence shown here is derived from an EMBL/GenBank/DDBJ whole genome shotgun (WGS) entry which is preliminary data.</text>
</comment>
<protein>
    <submittedName>
        <fullName evidence="1">Uncharacterized protein</fullName>
    </submittedName>
</protein>
<proteinExistence type="predicted"/>
<gene>
    <name evidence="1" type="ORF">EC604_01355</name>
</gene>